<name>A0A5J9UMC3_9POAL</name>
<feature type="non-terminal residue" evidence="1">
    <location>
        <position position="1"/>
    </location>
</feature>
<sequence length="59" mass="6518">MTKFLGIRVVWDRASPSPSVSIHASIFRLEGKNSNVMNKIAILNMSDLECVEAVTPQTN</sequence>
<comment type="caution">
    <text evidence="1">The sequence shown here is derived from an EMBL/GenBank/DDBJ whole genome shotgun (WGS) entry which is preliminary data.</text>
</comment>
<accession>A0A5J9UMC3</accession>
<protein>
    <submittedName>
        <fullName evidence="1">Uncharacterized protein</fullName>
    </submittedName>
</protein>
<organism evidence="1 2">
    <name type="scientific">Eragrostis curvula</name>
    <name type="common">weeping love grass</name>
    <dbReference type="NCBI Taxonomy" id="38414"/>
    <lineage>
        <taxon>Eukaryota</taxon>
        <taxon>Viridiplantae</taxon>
        <taxon>Streptophyta</taxon>
        <taxon>Embryophyta</taxon>
        <taxon>Tracheophyta</taxon>
        <taxon>Spermatophyta</taxon>
        <taxon>Magnoliopsida</taxon>
        <taxon>Liliopsida</taxon>
        <taxon>Poales</taxon>
        <taxon>Poaceae</taxon>
        <taxon>PACMAD clade</taxon>
        <taxon>Chloridoideae</taxon>
        <taxon>Eragrostideae</taxon>
        <taxon>Eragrostidinae</taxon>
        <taxon>Eragrostis</taxon>
    </lineage>
</organism>
<gene>
    <name evidence="1" type="ORF">EJB05_27368</name>
</gene>
<dbReference type="Gramene" id="TVU24903">
    <property type="protein sequence ID" value="TVU24903"/>
    <property type="gene ID" value="EJB05_27368"/>
</dbReference>
<proteinExistence type="predicted"/>
<evidence type="ECO:0000313" key="2">
    <source>
        <dbReference type="Proteomes" id="UP000324897"/>
    </source>
</evidence>
<dbReference type="EMBL" id="RWGY01000013">
    <property type="protein sequence ID" value="TVU24903.1"/>
    <property type="molecule type" value="Genomic_DNA"/>
</dbReference>
<keyword evidence="2" id="KW-1185">Reference proteome</keyword>
<dbReference type="Proteomes" id="UP000324897">
    <property type="component" value="Chromosome 2"/>
</dbReference>
<reference evidence="1 2" key="1">
    <citation type="journal article" date="2019" name="Sci. Rep.">
        <title>A high-quality genome of Eragrostis curvula grass provides insights into Poaceae evolution and supports new strategies to enhance forage quality.</title>
        <authorList>
            <person name="Carballo J."/>
            <person name="Santos B.A.C.M."/>
            <person name="Zappacosta D."/>
            <person name="Garbus I."/>
            <person name="Selva J.P."/>
            <person name="Gallo C.A."/>
            <person name="Diaz A."/>
            <person name="Albertini E."/>
            <person name="Caccamo M."/>
            <person name="Echenique V."/>
        </authorList>
    </citation>
    <scope>NUCLEOTIDE SEQUENCE [LARGE SCALE GENOMIC DNA]</scope>
    <source>
        <strain evidence="2">cv. Victoria</strain>
        <tissue evidence="1">Leaf</tissue>
    </source>
</reference>
<evidence type="ECO:0000313" key="1">
    <source>
        <dbReference type="EMBL" id="TVU24903.1"/>
    </source>
</evidence>
<dbReference type="AlphaFoldDB" id="A0A5J9UMC3"/>